<reference evidence="5 6" key="1">
    <citation type="submission" date="2020-12" db="EMBL/GenBank/DDBJ databases">
        <title>FDA dAtabase for Regulatory Grade micrObial Sequences (FDA-ARGOS): Supporting development and validation of Infectious Disease Dx tests.</title>
        <authorList>
            <person name="Kerrigan L."/>
            <person name="Long C."/>
            <person name="Tallon L."/>
            <person name="Sadzewicz L."/>
            <person name="Zhao X."/>
            <person name="Boylan J."/>
            <person name="Ott S."/>
            <person name="Bowen H."/>
            <person name="Vavikolanu K."/>
            <person name="Mehta A."/>
            <person name="Aluvathingal J."/>
            <person name="Nadendla S."/>
            <person name="Yan Y."/>
            <person name="Sichtig H."/>
        </authorList>
    </citation>
    <scope>NUCLEOTIDE SEQUENCE [LARGE SCALE GENOMIC DNA]</scope>
    <source>
        <strain evidence="5 6">FDAARGOS_1031</strain>
    </source>
</reference>
<dbReference type="KEGG" id="egm:AYC65_19625"/>
<evidence type="ECO:0000313" key="6">
    <source>
        <dbReference type="Proteomes" id="UP000595426"/>
    </source>
</evidence>
<dbReference type="Proteomes" id="UP000595426">
    <property type="component" value="Chromosome"/>
</dbReference>
<dbReference type="EMBL" id="CP067018">
    <property type="protein sequence ID" value="QQN60816.1"/>
    <property type="molecule type" value="Genomic_DNA"/>
</dbReference>
<dbReference type="GO" id="GO:0030983">
    <property type="term" value="F:mismatched DNA binding"/>
    <property type="evidence" value="ECO:0007669"/>
    <property type="project" value="InterPro"/>
</dbReference>
<feature type="domain" description="DNA mismatch repair proteins mutS family" evidence="4">
    <location>
        <begin position="228"/>
        <end position="402"/>
    </location>
</feature>
<sequence length="407" mass="47541">MPDQLDVIQYFDFVQTRSSKNYLINFFNRTEHNIKEVFYTQGILKMFQENLDVINSFRVMEGSLLCIKTFLDEVDPTKFNNFNKLFYRQYINEVNFNIDVYVNFFEYFGDVLKSIRYLNICPEYAEILRENIRFISSLNISDLQNGSSGNKKRKIILNNIEWNIKNNKYSKFWDFFYMFDVYVSISKGIAKNKLVFPSFNFEDQFIIEDLKNLKLENSVKNSLKITGKNTIIFTGANMSGKSTAMRSISTIVYLSHLGLAVPASYCNIPFYDKIFLFFTVSDNIEMGYSYFAQELLNLKNVLISLKDKTSFVVFDEIFKGTNINDSSRITLKTIKALSKYNTSLFILSTHLNGIEQLITDSEKIVILNLESFFKDNALTFTYKIKKGWSKLEIGEILFEKYGLNDLL</sequence>
<evidence type="ECO:0000256" key="1">
    <source>
        <dbReference type="ARBA" id="ARBA00022741"/>
    </source>
</evidence>
<dbReference type="InterPro" id="IPR000432">
    <property type="entry name" value="DNA_mismatch_repair_MutS_C"/>
</dbReference>
<keyword evidence="2" id="KW-0067">ATP-binding</keyword>
<dbReference type="GO" id="GO:0006298">
    <property type="term" value="P:mismatch repair"/>
    <property type="evidence" value="ECO:0007669"/>
    <property type="project" value="InterPro"/>
</dbReference>
<dbReference type="GO" id="GO:0005524">
    <property type="term" value="F:ATP binding"/>
    <property type="evidence" value="ECO:0007669"/>
    <property type="project" value="UniProtKB-KW"/>
</dbReference>
<name>A0A7T7V333_9FLAO</name>
<dbReference type="Gene3D" id="3.40.50.300">
    <property type="entry name" value="P-loop containing nucleotide triphosphate hydrolases"/>
    <property type="match status" value="1"/>
</dbReference>
<dbReference type="PANTHER" id="PTHR11361">
    <property type="entry name" value="DNA MISMATCH REPAIR PROTEIN MUTS FAMILY MEMBER"/>
    <property type="match status" value="1"/>
</dbReference>
<protein>
    <recommendedName>
        <fullName evidence="4">DNA mismatch repair proteins mutS family domain-containing protein</fullName>
    </recommendedName>
</protein>
<evidence type="ECO:0000259" key="4">
    <source>
        <dbReference type="SMART" id="SM00534"/>
    </source>
</evidence>
<dbReference type="PANTHER" id="PTHR11361:SF34">
    <property type="entry name" value="DNA MISMATCH REPAIR PROTEIN MSH1, MITOCHONDRIAL"/>
    <property type="match status" value="1"/>
</dbReference>
<evidence type="ECO:0000256" key="2">
    <source>
        <dbReference type="ARBA" id="ARBA00022840"/>
    </source>
</evidence>
<dbReference type="InterPro" id="IPR027417">
    <property type="entry name" value="P-loop_NTPase"/>
</dbReference>
<keyword evidence="6" id="KW-1185">Reference proteome</keyword>
<keyword evidence="3" id="KW-0238">DNA-binding</keyword>
<gene>
    <name evidence="5" type="ORF">I6H88_09660</name>
</gene>
<accession>A0A7T7V333</accession>
<evidence type="ECO:0000313" key="5">
    <source>
        <dbReference type="EMBL" id="QQN60816.1"/>
    </source>
</evidence>
<dbReference type="GO" id="GO:0140664">
    <property type="term" value="F:ATP-dependent DNA damage sensor activity"/>
    <property type="evidence" value="ECO:0007669"/>
    <property type="project" value="InterPro"/>
</dbReference>
<dbReference type="SUPFAM" id="SSF52540">
    <property type="entry name" value="P-loop containing nucleoside triphosphate hydrolases"/>
    <property type="match status" value="1"/>
</dbReference>
<dbReference type="RefSeq" id="WP_034869008.1">
    <property type="nucleotide sequence ID" value="NZ_CBCSDR010000002.1"/>
</dbReference>
<proteinExistence type="predicted"/>
<dbReference type="AlphaFoldDB" id="A0A7T7V333"/>
<dbReference type="InterPro" id="IPR045076">
    <property type="entry name" value="MutS"/>
</dbReference>
<dbReference type="Pfam" id="PF00488">
    <property type="entry name" value="MutS_V"/>
    <property type="match status" value="1"/>
</dbReference>
<dbReference type="GeneID" id="93135137"/>
<evidence type="ECO:0000256" key="3">
    <source>
        <dbReference type="ARBA" id="ARBA00023125"/>
    </source>
</evidence>
<dbReference type="OrthoDB" id="9802448at2"/>
<dbReference type="SMART" id="SM00534">
    <property type="entry name" value="MUTSac"/>
    <property type="match status" value="1"/>
</dbReference>
<keyword evidence="1" id="KW-0547">Nucleotide-binding</keyword>
<organism evidence="5 6">
    <name type="scientific">Elizabethkingia bruuniana</name>
    <dbReference type="NCBI Taxonomy" id="1756149"/>
    <lineage>
        <taxon>Bacteria</taxon>
        <taxon>Pseudomonadati</taxon>
        <taxon>Bacteroidota</taxon>
        <taxon>Flavobacteriia</taxon>
        <taxon>Flavobacteriales</taxon>
        <taxon>Weeksellaceae</taxon>
        <taxon>Elizabethkingia</taxon>
    </lineage>
</organism>